<sequence length="41" mass="4950">MKVRNSLKSLRNRHRANQIVRRKGRVYIINKVQKTFKARQG</sequence>
<gene>
    <name evidence="4" type="primary">rpmJ</name>
    <name evidence="5" type="ORF">B1812_09495</name>
</gene>
<dbReference type="Proteomes" id="UP000193978">
    <property type="component" value="Chromosome"/>
</dbReference>
<evidence type="ECO:0000313" key="6">
    <source>
        <dbReference type="Proteomes" id="UP000193978"/>
    </source>
</evidence>
<dbReference type="PANTHER" id="PTHR47781">
    <property type="entry name" value="50S RIBOSOMAL PROTEIN L36 2"/>
    <property type="match status" value="1"/>
</dbReference>
<dbReference type="AlphaFoldDB" id="A0A1W6MUJ4"/>
<dbReference type="GO" id="GO:0006412">
    <property type="term" value="P:translation"/>
    <property type="evidence" value="ECO:0007669"/>
    <property type="project" value="UniProtKB-UniRule"/>
</dbReference>
<dbReference type="OrthoDB" id="9801558at2"/>
<evidence type="ECO:0000256" key="1">
    <source>
        <dbReference type="ARBA" id="ARBA00007645"/>
    </source>
</evidence>
<dbReference type="SUPFAM" id="SSF57840">
    <property type="entry name" value="Ribosomal protein L36"/>
    <property type="match status" value="1"/>
</dbReference>
<evidence type="ECO:0000313" key="5">
    <source>
        <dbReference type="EMBL" id="ARN81280.1"/>
    </source>
</evidence>
<dbReference type="InterPro" id="IPR035977">
    <property type="entry name" value="Ribosomal_bL36_sp"/>
</dbReference>
<dbReference type="GO" id="GO:1990904">
    <property type="term" value="C:ribonucleoprotein complex"/>
    <property type="evidence" value="ECO:0007669"/>
    <property type="project" value="UniProtKB-KW"/>
</dbReference>
<dbReference type="InterPro" id="IPR000473">
    <property type="entry name" value="Ribosomal_bL36"/>
</dbReference>
<evidence type="ECO:0000256" key="3">
    <source>
        <dbReference type="ARBA" id="ARBA00023274"/>
    </source>
</evidence>
<name>A0A1W6MUJ4_9HYPH</name>
<keyword evidence="2 4" id="KW-0689">Ribosomal protein</keyword>
<dbReference type="GO" id="GO:0003735">
    <property type="term" value="F:structural constituent of ribosome"/>
    <property type="evidence" value="ECO:0007669"/>
    <property type="project" value="InterPro"/>
</dbReference>
<dbReference type="PANTHER" id="PTHR47781:SF1">
    <property type="entry name" value="LARGE RIBOSOMAL SUBUNIT PROTEIN BL36B"/>
    <property type="match status" value="1"/>
</dbReference>
<keyword evidence="6" id="KW-1185">Reference proteome</keyword>
<dbReference type="Pfam" id="PF00444">
    <property type="entry name" value="Ribosomal_L36"/>
    <property type="match status" value="1"/>
</dbReference>
<accession>A0A1W6MUJ4</accession>
<dbReference type="EMBL" id="CP019948">
    <property type="protein sequence ID" value="ARN81280.1"/>
    <property type="molecule type" value="Genomic_DNA"/>
</dbReference>
<dbReference type="KEGG" id="mbry:B1812_09495"/>
<dbReference type="RefSeq" id="WP_085771372.1">
    <property type="nucleotide sequence ID" value="NZ_AP027149.1"/>
</dbReference>
<dbReference type="InterPro" id="IPR047621">
    <property type="entry name" value="Ribosomal_L36_bact"/>
</dbReference>
<dbReference type="NCBIfam" id="NF002021">
    <property type="entry name" value="PRK00831.1"/>
    <property type="match status" value="1"/>
</dbReference>
<keyword evidence="3 4" id="KW-0687">Ribonucleoprotein</keyword>
<proteinExistence type="inferred from homology"/>
<evidence type="ECO:0000256" key="2">
    <source>
        <dbReference type="ARBA" id="ARBA00022980"/>
    </source>
</evidence>
<dbReference type="STRING" id="655015.B1812_09495"/>
<dbReference type="GO" id="GO:0005840">
    <property type="term" value="C:ribosome"/>
    <property type="evidence" value="ECO:0007669"/>
    <property type="project" value="UniProtKB-KW"/>
</dbReference>
<comment type="similarity">
    <text evidence="1 4">Belongs to the bacterial ribosomal protein bL36 family.</text>
</comment>
<organism evidence="5 6">
    <name type="scientific">Methylocystis bryophila</name>
    <dbReference type="NCBI Taxonomy" id="655015"/>
    <lineage>
        <taxon>Bacteria</taxon>
        <taxon>Pseudomonadati</taxon>
        <taxon>Pseudomonadota</taxon>
        <taxon>Alphaproteobacteria</taxon>
        <taxon>Hyphomicrobiales</taxon>
        <taxon>Methylocystaceae</taxon>
        <taxon>Methylocystis</taxon>
    </lineage>
</organism>
<dbReference type="HAMAP" id="MF_00251">
    <property type="entry name" value="Ribosomal_bL36"/>
    <property type="match status" value="1"/>
</dbReference>
<protein>
    <recommendedName>
        <fullName evidence="4">Large ribosomal subunit protein bL36</fullName>
    </recommendedName>
</protein>
<evidence type="ECO:0000256" key="4">
    <source>
        <dbReference type="HAMAP-Rule" id="MF_00251"/>
    </source>
</evidence>
<reference evidence="5 6" key="1">
    <citation type="submission" date="2017-02" db="EMBL/GenBank/DDBJ databases">
        <authorList>
            <person name="Peterson S.W."/>
        </authorList>
    </citation>
    <scope>NUCLEOTIDE SEQUENCE [LARGE SCALE GENOMIC DNA]</scope>
    <source>
        <strain evidence="5 6">S285</strain>
    </source>
</reference>